<organism evidence="4 5">
    <name type="scientific">Bosea vaviloviae</name>
    <dbReference type="NCBI Taxonomy" id="1526658"/>
    <lineage>
        <taxon>Bacteria</taxon>
        <taxon>Pseudomonadati</taxon>
        <taxon>Pseudomonadota</taxon>
        <taxon>Alphaproteobacteria</taxon>
        <taxon>Hyphomicrobiales</taxon>
        <taxon>Boseaceae</taxon>
        <taxon>Bosea</taxon>
    </lineage>
</organism>
<dbReference type="PROSITE" id="PS51462">
    <property type="entry name" value="NUDIX"/>
    <property type="match status" value="1"/>
</dbReference>
<evidence type="ECO:0000313" key="5">
    <source>
        <dbReference type="Proteomes" id="UP000094969"/>
    </source>
</evidence>
<accession>A0A1D7U946</accession>
<evidence type="ECO:0000256" key="2">
    <source>
        <dbReference type="ARBA" id="ARBA00022801"/>
    </source>
</evidence>
<dbReference type="InterPro" id="IPR015797">
    <property type="entry name" value="NUDIX_hydrolase-like_dom_sf"/>
</dbReference>
<dbReference type="OrthoDB" id="9816040at2"/>
<dbReference type="GO" id="GO:0008893">
    <property type="term" value="F:guanosine-3',5'-bis(diphosphate) 3'-diphosphatase activity"/>
    <property type="evidence" value="ECO:0007669"/>
    <property type="project" value="TreeGrafter"/>
</dbReference>
<dbReference type="AlphaFoldDB" id="A0A1D7U946"/>
<sequence>MDLPYRSNVGIALFNADGLVFAGRSHSAGPEIVQPGFDWQMPQGGIDPDEDIVAAARRELTEETGVTSATVLAVTQDWWTYDFPPYDGPAHKLCAFKGQRQRWVAFRLKGQDSEIDITRPNGDEPAEFSEWAWIPLAEMPARIVPFKRPVYERVVQAFSHVAAPHHFAAPSVSTSP</sequence>
<proteinExistence type="predicted"/>
<name>A0A1D7U946_9HYPH</name>
<evidence type="ECO:0000259" key="3">
    <source>
        <dbReference type="PROSITE" id="PS51462"/>
    </source>
</evidence>
<dbReference type="KEGG" id="bvv:BHK69_28785"/>
<dbReference type="Proteomes" id="UP000094969">
    <property type="component" value="Chromosome"/>
</dbReference>
<dbReference type="RefSeq" id="WP_069693102.1">
    <property type="nucleotide sequence ID" value="NZ_CP017147.1"/>
</dbReference>
<keyword evidence="5" id="KW-1185">Reference proteome</keyword>
<dbReference type="InterPro" id="IPR022927">
    <property type="entry name" value="RppH"/>
</dbReference>
<keyword evidence="2 4" id="KW-0378">Hydrolase</keyword>
<dbReference type="STRING" id="1526658.BHK69_28785"/>
<dbReference type="EMBL" id="CP017147">
    <property type="protein sequence ID" value="AOO83908.1"/>
    <property type="molecule type" value="Genomic_DNA"/>
</dbReference>
<feature type="domain" description="Nudix hydrolase" evidence="3">
    <location>
        <begin position="4"/>
        <end position="156"/>
    </location>
</feature>
<dbReference type="PROSITE" id="PS00893">
    <property type="entry name" value="NUDIX_BOX"/>
    <property type="match status" value="1"/>
</dbReference>
<evidence type="ECO:0000313" key="4">
    <source>
        <dbReference type="EMBL" id="AOO83908.1"/>
    </source>
</evidence>
<protein>
    <submittedName>
        <fullName evidence="4">RNA pyrophosphohydrolase</fullName>
    </submittedName>
</protein>
<dbReference type="InterPro" id="IPR000086">
    <property type="entry name" value="NUDIX_hydrolase_dom"/>
</dbReference>
<dbReference type="CDD" id="cd03671">
    <property type="entry name" value="NUDIX_Ap4A_hydrolase_plant_like"/>
    <property type="match status" value="1"/>
</dbReference>
<dbReference type="Pfam" id="PF00293">
    <property type="entry name" value="NUDIX"/>
    <property type="match status" value="1"/>
</dbReference>
<dbReference type="PANTHER" id="PTHR11839:SF22">
    <property type="entry name" value="NUDIX HYDROLASE 26, CHLOROPLASTIC"/>
    <property type="match status" value="1"/>
</dbReference>
<dbReference type="GO" id="GO:0006753">
    <property type="term" value="P:nucleoside phosphate metabolic process"/>
    <property type="evidence" value="ECO:0007669"/>
    <property type="project" value="TreeGrafter"/>
</dbReference>
<dbReference type="InterPro" id="IPR020084">
    <property type="entry name" value="NUDIX_hydrolase_CS"/>
</dbReference>
<comment type="cofactor">
    <cofactor evidence="1">
        <name>Mg(2+)</name>
        <dbReference type="ChEBI" id="CHEBI:18420"/>
    </cofactor>
</comment>
<dbReference type="GO" id="GO:0019693">
    <property type="term" value="P:ribose phosphate metabolic process"/>
    <property type="evidence" value="ECO:0007669"/>
    <property type="project" value="TreeGrafter"/>
</dbReference>
<reference evidence="4 5" key="1">
    <citation type="journal article" date="2015" name="Antonie Van Leeuwenhoek">
        <title>Bosea vaviloviae sp. nov., a new species of slow-growing rhizobia isolated from nodules of the relict species Vavilovia formosa (Stev.) Fed.</title>
        <authorList>
            <person name="Safronova V.I."/>
            <person name="Kuznetsova I.G."/>
            <person name="Sazanova A.L."/>
            <person name="Kimeklis A.K."/>
            <person name="Belimov A.A."/>
            <person name="Andronov E.E."/>
            <person name="Pinaev A.G."/>
            <person name="Chizhevskaya E.P."/>
            <person name="Pukhaev A.R."/>
            <person name="Popov K.P."/>
            <person name="Willems A."/>
            <person name="Tikhonovich I.A."/>
        </authorList>
    </citation>
    <scope>NUCLEOTIDE SEQUENCE [LARGE SCALE GENOMIC DNA]</scope>
    <source>
        <strain evidence="4 5">Vaf18</strain>
    </source>
</reference>
<evidence type="ECO:0000256" key="1">
    <source>
        <dbReference type="ARBA" id="ARBA00001946"/>
    </source>
</evidence>
<dbReference type="GO" id="GO:0034432">
    <property type="term" value="F:bis(5'-adenosyl)-pentaphosphatase activity"/>
    <property type="evidence" value="ECO:0007669"/>
    <property type="project" value="TreeGrafter"/>
</dbReference>
<dbReference type="PANTHER" id="PTHR11839">
    <property type="entry name" value="UDP/ADP-SUGAR PYROPHOSPHATASE"/>
    <property type="match status" value="1"/>
</dbReference>
<dbReference type="Gene3D" id="3.90.79.10">
    <property type="entry name" value="Nucleoside Triphosphate Pyrophosphohydrolase"/>
    <property type="match status" value="1"/>
</dbReference>
<gene>
    <name evidence="4" type="ORF">BHK69_28785</name>
</gene>
<dbReference type="SUPFAM" id="SSF55811">
    <property type="entry name" value="Nudix"/>
    <property type="match status" value="1"/>
</dbReference>
<dbReference type="NCBIfam" id="NF001938">
    <property type="entry name" value="PRK00714.1-5"/>
    <property type="match status" value="1"/>
</dbReference>